<evidence type="ECO:0000313" key="6">
    <source>
        <dbReference type="Proteomes" id="UP000247978"/>
    </source>
</evidence>
<dbReference type="AlphaFoldDB" id="A0A2V3VJL8"/>
<feature type="compositionally biased region" description="Acidic residues" evidence="1">
    <location>
        <begin position="243"/>
        <end position="274"/>
    </location>
</feature>
<name>A0A2V3VJL8_9BACI</name>
<dbReference type="PANTHER" id="PTHR10559:SF18">
    <property type="entry name" value="TRANSCOBALAMIN II"/>
    <property type="match status" value="1"/>
</dbReference>
<dbReference type="Gene3D" id="1.50.10.20">
    <property type="match status" value="1"/>
</dbReference>
<accession>A0A2V3VJL8</accession>
<evidence type="ECO:0000259" key="3">
    <source>
        <dbReference type="Pfam" id="PF13243"/>
    </source>
</evidence>
<dbReference type="GO" id="GO:0015889">
    <property type="term" value="P:cobalamin transport"/>
    <property type="evidence" value="ECO:0007669"/>
    <property type="project" value="TreeGrafter"/>
</dbReference>
<keyword evidence="2" id="KW-1133">Transmembrane helix</keyword>
<evidence type="ECO:0000256" key="1">
    <source>
        <dbReference type="SAM" id="MobiDB-lite"/>
    </source>
</evidence>
<sequence>MNKRILKQFALFFSFLLVFVNLSFIQPQISSAETLDQAVTIKAIDGDGKNVIDTKAVEINDGDTAWDVLQHVADEIDYDEFDYGIMINGINGINSDWDTYQNFWSFIVNGNSASVGTSAYEVKHGDNILFWLTDDMDANITVTVSAMDGEGNPIIHEESVNVTQNSTAYDAIVQATKKQDVPFDVAVDSTFFTFINNVGDVELAENQWWEFLIDDQSSQVGVLSHQVQPGEHIQLRVQSFNDGSEEEDEDPDNEENDEDENDEKIDEETNENDNNDEKNNEEKPTPEKETPSKKLINQVSKEVDFLANHVVANDLATAFGDEWWVWGLATSGNSVPNSYIKSIEQVVQENEGEFGNVFDLEKVIIALSSSGVDVTNVSGVHLLDKLAEHSGLENPLINAAIFALIAANSGQYEFNEEKENELVQLILESELDGGGWAFFGSKPSADITGMALIALANYKDQPEVKAAIDRAVTYLSNEQASNGGYYDEWNGGYTSETVSQVITGLVAVGVEPTSEPFTKEEGKNLVEHLLEFKTADGLYSHVLGDDESDSFSATPQAFLALSTYKNFVDGEVPPKPIPTEPKEEKPNKNGKVDDTDKTKTPKEENGEEKPPTKKEETDKEKTDNKGDKLPKTATDVFNMFVIGLLVLVVGFVFFMLQRKWKQE</sequence>
<feature type="compositionally biased region" description="Basic and acidic residues" evidence="1">
    <location>
        <begin position="275"/>
        <end position="292"/>
    </location>
</feature>
<feature type="region of interest" description="Disordered" evidence="1">
    <location>
        <begin position="570"/>
        <end position="630"/>
    </location>
</feature>
<dbReference type="GO" id="GO:0031419">
    <property type="term" value="F:cobalamin binding"/>
    <property type="evidence" value="ECO:0007669"/>
    <property type="project" value="TreeGrafter"/>
</dbReference>
<feature type="region of interest" description="Disordered" evidence="1">
    <location>
        <begin position="240"/>
        <end position="293"/>
    </location>
</feature>
<reference evidence="5 6" key="1">
    <citation type="submission" date="2018-05" db="EMBL/GenBank/DDBJ databases">
        <title>Genomic Encyclopedia of Type Strains, Phase IV (KMG-IV): sequencing the most valuable type-strain genomes for metagenomic binning, comparative biology and taxonomic classification.</title>
        <authorList>
            <person name="Goeker M."/>
        </authorList>
    </citation>
    <scope>NUCLEOTIDE SEQUENCE [LARGE SCALE GENOMIC DNA]</scope>
    <source>
        <strain evidence="5 6">DSM 28556</strain>
    </source>
</reference>
<comment type="caution">
    <text evidence="5">The sequence shown here is derived from an EMBL/GenBank/DDBJ whole genome shotgun (WGS) entry which is preliminary data.</text>
</comment>
<feature type="domain" description="Transcobalamin-like C-terminal" evidence="4">
    <location>
        <begin position="62"/>
        <end position="133"/>
    </location>
</feature>
<dbReference type="OrthoDB" id="411361at2"/>
<feature type="transmembrane region" description="Helical" evidence="2">
    <location>
        <begin position="636"/>
        <end position="656"/>
    </location>
</feature>
<keyword evidence="2" id="KW-0472">Membrane</keyword>
<dbReference type="InterPro" id="IPR027954">
    <property type="entry name" value="Transcobalamin-like_C"/>
</dbReference>
<evidence type="ECO:0000256" key="2">
    <source>
        <dbReference type="SAM" id="Phobius"/>
    </source>
</evidence>
<feature type="compositionally biased region" description="Basic and acidic residues" evidence="1">
    <location>
        <begin position="580"/>
        <end position="630"/>
    </location>
</feature>
<dbReference type="InterPro" id="IPR008930">
    <property type="entry name" value="Terpenoid_cyclase/PrenylTrfase"/>
</dbReference>
<gene>
    <name evidence="5" type="ORF">DFR56_12328</name>
</gene>
<dbReference type="Pfam" id="PF14478">
    <property type="entry name" value="DUF4430"/>
    <property type="match status" value="2"/>
</dbReference>
<dbReference type="SUPFAM" id="SSF48239">
    <property type="entry name" value="Terpenoid cyclases/Protein prenyltransferases"/>
    <property type="match status" value="1"/>
</dbReference>
<dbReference type="InterPro" id="IPR032696">
    <property type="entry name" value="SQ_cyclase_C"/>
</dbReference>
<dbReference type="EMBL" id="QJJQ01000023">
    <property type="protein sequence ID" value="PXW80988.1"/>
    <property type="molecule type" value="Genomic_DNA"/>
</dbReference>
<dbReference type="Proteomes" id="UP000247978">
    <property type="component" value="Unassembled WGS sequence"/>
</dbReference>
<proteinExistence type="predicted"/>
<dbReference type="Pfam" id="PF13243">
    <property type="entry name" value="SQHop_cyclase_C"/>
    <property type="match status" value="1"/>
</dbReference>
<dbReference type="InterPro" id="IPR051588">
    <property type="entry name" value="Cobalamin_Transport"/>
</dbReference>
<evidence type="ECO:0000259" key="4">
    <source>
        <dbReference type="Pfam" id="PF14478"/>
    </source>
</evidence>
<evidence type="ECO:0000313" key="5">
    <source>
        <dbReference type="EMBL" id="PXW80988.1"/>
    </source>
</evidence>
<feature type="domain" description="Squalene cyclase C-terminal" evidence="3">
    <location>
        <begin position="441"/>
        <end position="520"/>
    </location>
</feature>
<keyword evidence="2" id="KW-0812">Transmembrane</keyword>
<dbReference type="RefSeq" id="WP_110397441.1">
    <property type="nucleotide sequence ID" value="NZ_JBHUHB010000001.1"/>
</dbReference>
<keyword evidence="6" id="KW-1185">Reference proteome</keyword>
<protein>
    <submittedName>
        <fullName evidence="5">Uncharacterized protein DUF4430</fullName>
    </submittedName>
</protein>
<dbReference type="Gene3D" id="2.170.130.30">
    <property type="match status" value="2"/>
</dbReference>
<organism evidence="5 6">
    <name type="scientific">Pseudogracilibacillus auburnensis</name>
    <dbReference type="NCBI Taxonomy" id="1494959"/>
    <lineage>
        <taxon>Bacteria</taxon>
        <taxon>Bacillati</taxon>
        <taxon>Bacillota</taxon>
        <taxon>Bacilli</taxon>
        <taxon>Bacillales</taxon>
        <taxon>Bacillaceae</taxon>
        <taxon>Pseudogracilibacillus</taxon>
    </lineage>
</organism>
<dbReference type="GO" id="GO:0005615">
    <property type="term" value="C:extracellular space"/>
    <property type="evidence" value="ECO:0007669"/>
    <property type="project" value="TreeGrafter"/>
</dbReference>
<feature type="domain" description="Transcobalamin-like C-terminal" evidence="4">
    <location>
        <begin position="166"/>
        <end position="238"/>
    </location>
</feature>
<dbReference type="PANTHER" id="PTHR10559">
    <property type="entry name" value="TRANSCOBALAMIN-1/GASTRIC INTRINSIC FACTOR"/>
    <property type="match status" value="1"/>
</dbReference>